<comment type="caution">
    <text evidence="3">The sequence shown here is derived from an EMBL/GenBank/DDBJ whole genome shotgun (WGS) entry which is preliminary data.</text>
</comment>
<dbReference type="EMBL" id="SSTE01013117">
    <property type="protein sequence ID" value="KAA0047740.1"/>
    <property type="molecule type" value="Genomic_DNA"/>
</dbReference>
<evidence type="ECO:0000313" key="3">
    <source>
        <dbReference type="EMBL" id="TYK08392.1"/>
    </source>
</evidence>
<sequence>MSWGESDDHFIYEITSPTSSSPPPFSVSLSSSPSVHRVYSRHPPQKPSNSCPSTLTSLPSDSGPSDNLPIALRKGKWLSEGSWTAQGQNSTRIESGRRLGSQTESDWQLNYISHERLTAES</sequence>
<dbReference type="Proteomes" id="UP000321393">
    <property type="component" value="Unassembled WGS sequence"/>
</dbReference>
<feature type="compositionally biased region" description="Polar residues" evidence="1">
    <location>
        <begin position="47"/>
        <end position="65"/>
    </location>
</feature>
<organism evidence="3 5">
    <name type="scientific">Cucumis melo var. makuwa</name>
    <name type="common">Oriental melon</name>
    <dbReference type="NCBI Taxonomy" id="1194695"/>
    <lineage>
        <taxon>Eukaryota</taxon>
        <taxon>Viridiplantae</taxon>
        <taxon>Streptophyta</taxon>
        <taxon>Embryophyta</taxon>
        <taxon>Tracheophyta</taxon>
        <taxon>Spermatophyta</taxon>
        <taxon>Magnoliopsida</taxon>
        <taxon>eudicotyledons</taxon>
        <taxon>Gunneridae</taxon>
        <taxon>Pentapetalae</taxon>
        <taxon>rosids</taxon>
        <taxon>fabids</taxon>
        <taxon>Cucurbitales</taxon>
        <taxon>Cucurbitaceae</taxon>
        <taxon>Benincaseae</taxon>
        <taxon>Cucumis</taxon>
    </lineage>
</organism>
<evidence type="ECO:0000313" key="5">
    <source>
        <dbReference type="Proteomes" id="UP000321947"/>
    </source>
</evidence>
<dbReference type="AlphaFoldDB" id="A0A5D3CAR7"/>
<reference evidence="4 5" key="1">
    <citation type="submission" date="2019-08" db="EMBL/GenBank/DDBJ databases">
        <title>Draft genome sequences of two oriental melons (Cucumis melo L. var makuwa).</title>
        <authorList>
            <person name="Kwon S.-Y."/>
        </authorList>
    </citation>
    <scope>NUCLEOTIDE SEQUENCE [LARGE SCALE GENOMIC DNA]</scope>
    <source>
        <strain evidence="5">cv. Chang Bougi</strain>
        <strain evidence="4">cv. SW 3</strain>
        <tissue evidence="3">Leaf</tissue>
    </source>
</reference>
<dbReference type="EMBL" id="SSTD01012901">
    <property type="protein sequence ID" value="TYK08392.1"/>
    <property type="molecule type" value="Genomic_DNA"/>
</dbReference>
<accession>A0A5D3CAR7</accession>
<protein>
    <submittedName>
        <fullName evidence="3">Uncharacterized protein</fullName>
    </submittedName>
</protein>
<name>A0A5D3CAR7_CUCMM</name>
<evidence type="ECO:0000313" key="4">
    <source>
        <dbReference type="Proteomes" id="UP000321393"/>
    </source>
</evidence>
<feature type="region of interest" description="Disordered" evidence="1">
    <location>
        <begin position="13"/>
        <end position="103"/>
    </location>
</feature>
<proteinExistence type="predicted"/>
<evidence type="ECO:0000256" key="1">
    <source>
        <dbReference type="SAM" id="MobiDB-lite"/>
    </source>
</evidence>
<evidence type="ECO:0000313" key="2">
    <source>
        <dbReference type="EMBL" id="KAA0047740.1"/>
    </source>
</evidence>
<dbReference type="Proteomes" id="UP000321947">
    <property type="component" value="Unassembled WGS sequence"/>
</dbReference>
<gene>
    <name evidence="3" type="ORF">E5676_scaffold648G002130</name>
    <name evidence="2" type="ORF">E6C27_scaffold115G002620</name>
</gene>
<feature type="compositionally biased region" description="Polar residues" evidence="1">
    <location>
        <begin position="81"/>
        <end position="93"/>
    </location>
</feature>